<proteinExistence type="predicted"/>
<protein>
    <recommendedName>
        <fullName evidence="3">DUF4913 domain-containing protein</fullName>
    </recommendedName>
</protein>
<dbReference type="Pfam" id="PF16259">
    <property type="entry name" value="DUF4913"/>
    <property type="match status" value="1"/>
</dbReference>
<sequence length="172" mass="19683">MADPEEILTAEVAQLRLDYDTADARLYTLEGTVEELETLISNSGAQPAEAKTPAEVELRYPDLESWVVEHFSLIYARQHGGAYRWCAAWWDHPEAIVRLESLWRSWEHLRTQPLGIELWCRERLDHHQPLLMGQAGPFAACTPDRHIPTTDLITRPAPDGWWDPPRANPPTP</sequence>
<accession>A0A8J7GMH6</accession>
<dbReference type="InterPro" id="IPR032584">
    <property type="entry name" value="DUF4913"/>
</dbReference>
<dbReference type="EMBL" id="JADOUF010000001">
    <property type="protein sequence ID" value="MBG6140500.1"/>
    <property type="molecule type" value="Genomic_DNA"/>
</dbReference>
<evidence type="ECO:0000313" key="2">
    <source>
        <dbReference type="Proteomes" id="UP000622552"/>
    </source>
</evidence>
<reference evidence="1" key="1">
    <citation type="submission" date="2020-11" db="EMBL/GenBank/DDBJ databases">
        <title>Sequencing the genomes of 1000 actinobacteria strains.</title>
        <authorList>
            <person name="Klenk H.-P."/>
        </authorList>
    </citation>
    <scope>NUCLEOTIDE SEQUENCE</scope>
    <source>
        <strain evidence="1">DSM 45356</strain>
    </source>
</reference>
<dbReference type="AlphaFoldDB" id="A0A8J7GMH6"/>
<comment type="caution">
    <text evidence="1">The sequence shown here is derived from an EMBL/GenBank/DDBJ whole genome shotgun (WGS) entry which is preliminary data.</text>
</comment>
<gene>
    <name evidence="1" type="ORF">IW245_006694</name>
</gene>
<dbReference type="Proteomes" id="UP000622552">
    <property type="component" value="Unassembled WGS sequence"/>
</dbReference>
<dbReference type="RefSeq" id="WP_197007037.1">
    <property type="nucleotide sequence ID" value="NZ_BONS01000005.1"/>
</dbReference>
<keyword evidence="2" id="KW-1185">Reference proteome</keyword>
<name>A0A8J7GMH6_9ACTN</name>
<evidence type="ECO:0008006" key="3">
    <source>
        <dbReference type="Google" id="ProtNLM"/>
    </source>
</evidence>
<organism evidence="1 2">
    <name type="scientific">Longispora fulva</name>
    <dbReference type="NCBI Taxonomy" id="619741"/>
    <lineage>
        <taxon>Bacteria</taxon>
        <taxon>Bacillati</taxon>
        <taxon>Actinomycetota</taxon>
        <taxon>Actinomycetes</taxon>
        <taxon>Micromonosporales</taxon>
        <taxon>Micromonosporaceae</taxon>
        <taxon>Longispora</taxon>
    </lineage>
</organism>
<evidence type="ECO:0000313" key="1">
    <source>
        <dbReference type="EMBL" id="MBG6140500.1"/>
    </source>
</evidence>